<evidence type="ECO:0000313" key="11">
    <source>
        <dbReference type="Proteomes" id="UP001498421"/>
    </source>
</evidence>
<proteinExistence type="inferred from homology"/>
<dbReference type="EMBL" id="JAZAVK010000123">
    <property type="protein sequence ID" value="KAK7421248.1"/>
    <property type="molecule type" value="Genomic_DNA"/>
</dbReference>
<keyword evidence="5" id="KW-0571">Peptide transport</keyword>
<dbReference type="Pfam" id="PF03169">
    <property type="entry name" value="OPT"/>
    <property type="match status" value="1"/>
</dbReference>
<feature type="transmembrane region" description="Helical" evidence="9">
    <location>
        <begin position="425"/>
        <end position="445"/>
    </location>
</feature>
<evidence type="ECO:0000256" key="1">
    <source>
        <dbReference type="ARBA" id="ARBA00004141"/>
    </source>
</evidence>
<feature type="transmembrane region" description="Helical" evidence="9">
    <location>
        <begin position="656"/>
        <end position="675"/>
    </location>
</feature>
<name>A0ABR1HKI9_9HYPO</name>
<feature type="transmembrane region" description="Helical" evidence="9">
    <location>
        <begin position="587"/>
        <end position="608"/>
    </location>
</feature>
<keyword evidence="7 9" id="KW-1133">Transmembrane helix</keyword>
<feature type="transmembrane region" description="Helical" evidence="9">
    <location>
        <begin position="503"/>
        <end position="523"/>
    </location>
</feature>
<comment type="similarity">
    <text evidence="2">Belongs to the oligopeptide OPT transporter family.</text>
</comment>
<feature type="transmembrane region" description="Helical" evidence="9">
    <location>
        <begin position="477"/>
        <end position="497"/>
    </location>
</feature>
<evidence type="ECO:0000256" key="3">
    <source>
        <dbReference type="ARBA" id="ARBA00022448"/>
    </source>
</evidence>
<feature type="transmembrane region" description="Helical" evidence="9">
    <location>
        <begin position="276"/>
        <end position="308"/>
    </location>
</feature>
<keyword evidence="8 9" id="KW-0472">Membrane</keyword>
<feature type="transmembrane region" description="Helical" evidence="9">
    <location>
        <begin position="103"/>
        <end position="123"/>
    </location>
</feature>
<dbReference type="NCBIfam" id="TIGR00728">
    <property type="entry name" value="OPT_sfam"/>
    <property type="match status" value="1"/>
</dbReference>
<dbReference type="Proteomes" id="UP001498421">
    <property type="component" value="Unassembled WGS sequence"/>
</dbReference>
<dbReference type="NCBIfam" id="TIGR00727">
    <property type="entry name" value="ISP4_OPT"/>
    <property type="match status" value="1"/>
</dbReference>
<feature type="transmembrane region" description="Helical" evidence="9">
    <location>
        <begin position="682"/>
        <end position="698"/>
    </location>
</feature>
<feature type="transmembrane region" description="Helical" evidence="9">
    <location>
        <begin position="235"/>
        <end position="255"/>
    </location>
</feature>
<evidence type="ECO:0000256" key="4">
    <source>
        <dbReference type="ARBA" id="ARBA00022692"/>
    </source>
</evidence>
<evidence type="ECO:0000256" key="6">
    <source>
        <dbReference type="ARBA" id="ARBA00022927"/>
    </source>
</evidence>
<feature type="transmembrane region" description="Helical" evidence="9">
    <location>
        <begin position="704"/>
        <end position="720"/>
    </location>
</feature>
<feature type="transmembrane region" description="Helical" evidence="9">
    <location>
        <begin position="130"/>
        <end position="149"/>
    </location>
</feature>
<feature type="transmembrane region" description="Helical" evidence="9">
    <location>
        <begin position="320"/>
        <end position="341"/>
    </location>
</feature>
<evidence type="ECO:0000256" key="9">
    <source>
        <dbReference type="SAM" id="Phobius"/>
    </source>
</evidence>
<feature type="transmembrane region" description="Helical" evidence="9">
    <location>
        <begin position="348"/>
        <end position="370"/>
    </location>
</feature>
<dbReference type="InterPro" id="IPR004648">
    <property type="entry name" value="Oligpept_transpt"/>
</dbReference>
<evidence type="ECO:0008006" key="12">
    <source>
        <dbReference type="Google" id="ProtNLM"/>
    </source>
</evidence>
<evidence type="ECO:0000256" key="5">
    <source>
        <dbReference type="ARBA" id="ARBA00022856"/>
    </source>
</evidence>
<comment type="subcellular location">
    <subcellularLocation>
        <location evidence="1">Membrane</location>
        <topology evidence="1">Multi-pass membrane protein</topology>
    </subcellularLocation>
</comment>
<reference evidence="10 11" key="1">
    <citation type="journal article" date="2025" name="Microbiol. Resour. Announc.">
        <title>Draft genome sequences for Neonectria magnoliae and Neonectria punicea, canker pathogens of Liriodendron tulipifera and Acer saccharum in West Virginia.</title>
        <authorList>
            <person name="Petronek H.M."/>
            <person name="Kasson M.T."/>
            <person name="Metheny A.M."/>
            <person name="Stauder C.M."/>
            <person name="Lovett B."/>
            <person name="Lynch S.C."/>
            <person name="Garnas J.R."/>
            <person name="Kasson L.R."/>
            <person name="Stajich J.E."/>
        </authorList>
    </citation>
    <scope>NUCLEOTIDE SEQUENCE [LARGE SCALE GENOMIC DNA]</scope>
    <source>
        <strain evidence="10 11">NRRL 64651</strain>
    </source>
</reference>
<evidence type="ECO:0000313" key="10">
    <source>
        <dbReference type="EMBL" id="KAK7421248.1"/>
    </source>
</evidence>
<comment type="caution">
    <text evidence="10">The sequence shown here is derived from an EMBL/GenBank/DDBJ whole genome shotgun (WGS) entry which is preliminary data.</text>
</comment>
<keyword evidence="6" id="KW-0653">Protein transport</keyword>
<protein>
    <recommendedName>
        <fullName evidence="12">OPT family small oligopeptide transporter</fullName>
    </recommendedName>
</protein>
<evidence type="ECO:0000256" key="7">
    <source>
        <dbReference type="ARBA" id="ARBA00022989"/>
    </source>
</evidence>
<dbReference type="PANTHER" id="PTHR22601">
    <property type="entry name" value="ISP4 LIKE PROTEIN"/>
    <property type="match status" value="1"/>
</dbReference>
<evidence type="ECO:0000256" key="2">
    <source>
        <dbReference type="ARBA" id="ARBA00008807"/>
    </source>
</evidence>
<keyword evidence="3" id="KW-0813">Transport</keyword>
<dbReference type="InterPro" id="IPR004813">
    <property type="entry name" value="OPT"/>
</dbReference>
<organism evidence="10 11">
    <name type="scientific">Neonectria magnoliae</name>
    <dbReference type="NCBI Taxonomy" id="2732573"/>
    <lineage>
        <taxon>Eukaryota</taxon>
        <taxon>Fungi</taxon>
        <taxon>Dikarya</taxon>
        <taxon>Ascomycota</taxon>
        <taxon>Pezizomycotina</taxon>
        <taxon>Sordariomycetes</taxon>
        <taxon>Hypocreomycetidae</taxon>
        <taxon>Hypocreales</taxon>
        <taxon>Nectriaceae</taxon>
        <taxon>Neonectria</taxon>
    </lineage>
</organism>
<keyword evidence="11" id="KW-1185">Reference proteome</keyword>
<gene>
    <name evidence="10" type="ORF">QQZ08_010025</name>
</gene>
<feature type="transmembrane region" description="Helical" evidence="9">
    <location>
        <begin position="209"/>
        <end position="229"/>
    </location>
</feature>
<accession>A0ABR1HKI9</accession>
<sequence>MGLKWRKDATQHSLENDVVVTGVEIGGETVNPDSDLKKFKKLHKWDPFLDVEKLDDVDRVLETGDVEKEAAVQETLLVEDSPYPEVRASVPPTDDPDTPINTIRAWTIGALMCTIVASCNILLGLRYSPITITSTVVQLISYPLGVGWYKWMPDYRFKFLGNQVSLNPGPFNIKEHTIITMMTAAGSAASYAIDILLAQELFYKQYFNWGFQIILILSTQAMGFGVAGILRRFLIWPAAMVWPATLVTTTVMFSLHDHSPSDPSTTNGWKIGRYMFFLVVALSTFVYEWFPTVIAQFLSLFTFISWIAPKNVLVNQIFGGQTGLGIVPISFDWSTISSFLLSPLPTPAFAILNVAAGIIIMVIGCAGLAWGGPEYYRYLPISANANFDHFGNRYNTSLILTSDFTFNETAYKEYSPLMLGPAFSLSYGMGFAGLISTLVHVALFYGKDIVSRTRDAANEEADVHLKLMRRYKEAPEWWFFIIFSVSCAFGMIASQVWNTHLTWWAYIICILIGVFFILPVGIIQAITNQQTGLNIVTEMIVGYMTPGRPIAMMLFKSWGYMLCYNGLQYVSDMKVGHYMKIPPRTMFAAQAFAVIWLSIVQICTYNFLRGNIDGICTPDQAQGLTCPMARTFFNASVIWGVIGPRRMFGAGALYSWVNYFWLIGAALPVIQYFLARKYPRSFLRYVFFPAIFGAAGMIPPATTWWLGQWVIVGLIFNWWIKHRYYGWWMRYNYLLSGALDIGTALCIVISGIALGLSNTEFPTWWGNTVMDHNLDAEGAVTKVLPNDGSFFGPTTW</sequence>
<keyword evidence="4 9" id="KW-0812">Transmembrane</keyword>
<evidence type="ECO:0000256" key="8">
    <source>
        <dbReference type="ARBA" id="ARBA00023136"/>
    </source>
</evidence>
<feature type="transmembrane region" description="Helical" evidence="9">
    <location>
        <begin position="732"/>
        <end position="756"/>
    </location>
</feature>